<comment type="caution">
    <text evidence="2">The sequence shown here is derived from an EMBL/GenBank/DDBJ whole genome shotgun (WGS) entry which is preliminary data.</text>
</comment>
<organism evidence="2 3">
    <name type="scientific">Phytophthora megakarya</name>
    <dbReference type="NCBI Taxonomy" id="4795"/>
    <lineage>
        <taxon>Eukaryota</taxon>
        <taxon>Sar</taxon>
        <taxon>Stramenopiles</taxon>
        <taxon>Oomycota</taxon>
        <taxon>Peronosporomycetes</taxon>
        <taxon>Peronosporales</taxon>
        <taxon>Peronosporaceae</taxon>
        <taxon>Phytophthora</taxon>
    </lineage>
</organism>
<feature type="region of interest" description="Disordered" evidence="1">
    <location>
        <begin position="1"/>
        <end position="34"/>
    </location>
</feature>
<keyword evidence="3" id="KW-1185">Reference proteome</keyword>
<sequence>MGAAGPGPMPEVAADETPPVSSSDTARGSSAEPV</sequence>
<reference evidence="3" key="1">
    <citation type="submission" date="2017-03" db="EMBL/GenBank/DDBJ databases">
        <title>Phytopthora megakarya and P. palmivora, two closely related causual agents of cacao black pod achieved similar genome size and gene model numbers by different mechanisms.</title>
        <authorList>
            <person name="Ali S."/>
            <person name="Shao J."/>
            <person name="Larry D.J."/>
            <person name="Kronmiller B."/>
            <person name="Shen D."/>
            <person name="Strem M.D."/>
            <person name="Melnick R.L."/>
            <person name="Guiltinan M.J."/>
            <person name="Tyler B.M."/>
            <person name="Meinhardt L.W."/>
            <person name="Bailey B.A."/>
        </authorList>
    </citation>
    <scope>NUCLEOTIDE SEQUENCE [LARGE SCALE GENOMIC DNA]</scope>
    <source>
        <strain evidence="3">zdho120</strain>
    </source>
</reference>
<dbReference type="EMBL" id="NBNE01018251">
    <property type="protein sequence ID" value="OWY92354.1"/>
    <property type="molecule type" value="Genomic_DNA"/>
</dbReference>
<gene>
    <name evidence="2" type="ORF">PHMEG_00038685</name>
</gene>
<dbReference type="AlphaFoldDB" id="A0A225UGY2"/>
<name>A0A225UGY2_9STRA</name>
<proteinExistence type="predicted"/>
<evidence type="ECO:0000313" key="2">
    <source>
        <dbReference type="EMBL" id="OWY92354.1"/>
    </source>
</evidence>
<evidence type="ECO:0000256" key="1">
    <source>
        <dbReference type="SAM" id="MobiDB-lite"/>
    </source>
</evidence>
<feature type="compositionally biased region" description="Polar residues" evidence="1">
    <location>
        <begin position="19"/>
        <end position="28"/>
    </location>
</feature>
<protein>
    <submittedName>
        <fullName evidence="2">Uncharacterized protein</fullName>
    </submittedName>
</protein>
<dbReference type="Proteomes" id="UP000198211">
    <property type="component" value="Unassembled WGS sequence"/>
</dbReference>
<evidence type="ECO:0000313" key="3">
    <source>
        <dbReference type="Proteomes" id="UP000198211"/>
    </source>
</evidence>
<accession>A0A225UGY2</accession>